<dbReference type="Proteomes" id="UP000032266">
    <property type="component" value="Chromosome"/>
</dbReference>
<proteinExistence type="predicted"/>
<reference evidence="1 2" key="1">
    <citation type="submission" date="2014-01" db="EMBL/GenBank/DDBJ databases">
        <title>Full genme sequencing of cellulolytic bacterium Gynuella sunshinyii YC6258T gen. nov., sp. nov.</title>
        <authorList>
            <person name="Khan H."/>
            <person name="Chung E.J."/>
            <person name="Chung Y.R."/>
        </authorList>
    </citation>
    <scope>NUCLEOTIDE SEQUENCE [LARGE SCALE GENOMIC DNA]</scope>
    <source>
        <strain evidence="1 2">YC6258</strain>
    </source>
</reference>
<evidence type="ECO:0000313" key="2">
    <source>
        <dbReference type="Proteomes" id="UP000032266"/>
    </source>
</evidence>
<dbReference type="AlphaFoldDB" id="A0A0C5VML4"/>
<name>A0A0C5VML4_9GAMM</name>
<dbReference type="STRING" id="1445510.YC6258_03521"/>
<dbReference type="HOGENOM" id="CLU_3290402_0_0_6"/>
<sequence>MVFIGDPLVIVLGDLNASSVHHQKAAFVNANDTPQPCQKP</sequence>
<protein>
    <submittedName>
        <fullName evidence="1">Uncharacterized protein</fullName>
    </submittedName>
</protein>
<keyword evidence="2" id="KW-1185">Reference proteome</keyword>
<dbReference type="KEGG" id="gsn:YC6258_03521"/>
<gene>
    <name evidence="1" type="ORF">YC6258_03521</name>
</gene>
<organism evidence="1 2">
    <name type="scientific">Gynuella sunshinyii YC6258</name>
    <dbReference type="NCBI Taxonomy" id="1445510"/>
    <lineage>
        <taxon>Bacteria</taxon>
        <taxon>Pseudomonadati</taxon>
        <taxon>Pseudomonadota</taxon>
        <taxon>Gammaproteobacteria</taxon>
        <taxon>Oceanospirillales</taxon>
        <taxon>Saccharospirillaceae</taxon>
        <taxon>Gynuella</taxon>
    </lineage>
</organism>
<accession>A0A0C5VML4</accession>
<evidence type="ECO:0000313" key="1">
    <source>
        <dbReference type="EMBL" id="AJQ95556.1"/>
    </source>
</evidence>
<dbReference type="EMBL" id="CP007142">
    <property type="protein sequence ID" value="AJQ95556.1"/>
    <property type="molecule type" value="Genomic_DNA"/>
</dbReference>